<dbReference type="Gene3D" id="3.40.50.300">
    <property type="entry name" value="P-loop containing nucleotide triphosphate hydrolases"/>
    <property type="match status" value="2"/>
</dbReference>
<feature type="transmembrane region" description="Helical" evidence="9">
    <location>
        <begin position="132"/>
        <end position="155"/>
    </location>
</feature>
<dbReference type="CDD" id="cd03250">
    <property type="entry name" value="ABCC_MRP_domain1"/>
    <property type="match status" value="1"/>
</dbReference>
<dbReference type="SMART" id="SM00382">
    <property type="entry name" value="AAA"/>
    <property type="match status" value="2"/>
</dbReference>
<feature type="transmembrane region" description="Helical" evidence="9">
    <location>
        <begin position="80"/>
        <end position="96"/>
    </location>
</feature>
<dbReference type="CDD" id="cd03244">
    <property type="entry name" value="ABCC_MRP_domain2"/>
    <property type="match status" value="1"/>
</dbReference>
<dbReference type="SUPFAM" id="SSF52540">
    <property type="entry name" value="P-loop containing nucleoside triphosphate hydrolases"/>
    <property type="match status" value="2"/>
</dbReference>
<keyword evidence="8 9" id="KW-0472">Membrane</keyword>
<evidence type="ECO:0000256" key="2">
    <source>
        <dbReference type="ARBA" id="ARBA00022448"/>
    </source>
</evidence>
<dbReference type="PROSITE" id="PS50929">
    <property type="entry name" value="ABC_TM1F"/>
    <property type="match status" value="2"/>
</dbReference>
<feature type="domain" description="ABC transporter" evidence="10">
    <location>
        <begin position="1255"/>
        <end position="1477"/>
    </location>
</feature>
<keyword evidence="6" id="KW-0067">ATP-binding</keyword>
<dbReference type="Pfam" id="PF00664">
    <property type="entry name" value="ABC_membrane"/>
    <property type="match status" value="2"/>
</dbReference>
<sequence length="1481" mass="162010">MERDFGIALALTVLGSCSVVGTVYRWTAPGEVALPLEEDLEPEQSSVHAGVFNIARPDDFIDGHPLDEAGFWARMRPRKLALVLVLAGLVIIASVTDGKTGYSEVVSITFPAYLSFIAAISLSTRDRTDHAYYTTTLAVLAASALIILFIDVLIPSSSSSQPHQHDVLVLGLYLVASALILTMPRGPRLDYPPENIYSEKVLSLAHASTVNVNGVVDASPWGALFFSYISKVATLAPGFGVADLPLLTADMRALVTFSQIRASVQRTNAWHLPGGMRFGLALLRANALQLIGVQLLSAMTAVGRCSPPYFMRLLLVQLEGDKPIDRRWGLVYVAGLFAGNFVFALGWGQIWNLAHIAGIRIVSQTTTLLFLKTLVRKEAATDSATAKPKSGDAPFVHKAQILTLMSQDVHRVSDLSKHVYTLTDSPIQLVLSTWILYSLLGTSCFVGLAATMICLPLQHFTGNIIFRTQKALMKAKDERITLTNEILGGIRMIKFMAWERKFEARIWEIREKELVRQRITYAAKTLLAAVGNFIPLLFALVSFGHYTIIQHQTLTPSIAFTAITIFNTIQYAISGFPEALVAGLQCLISLRRIDQFLESPEVSIPVQSPRNRTNAQRIFLSSASVSWPLAAQSESSTPFTLSDLSLEFPVGELSLICGKVGSGKSLLLLALLGEAEITAGQVECARSASDFLSSIGKSISPDEWVVPAVCAYVPQTSWLRNQSIRDNILFELPYSAERYMETLEVCGLVPDLEMLEYGDLSEVGERGINLSGGQKARVSLARAVYSRASVLILDDILSAVDVHTAHHIYNNCIKGDIMRGRTVILVSHHIQLCADGAAYVVALDRGTAKFRGGAADFRRSDICRSLIQTKPTSASEAQTSETPVPLLPASKPALDSTPAKTEKVLGKAPKFVADEVSSVGRIPWAVWITYLRAAGEWNHWVWFTVIMITASLGPVFENSYLRTWANAGEAAPYGPIHYLAIYAAIMCIDLLFRMARFFILYSSSIRASQVLYKKLLETVLFSPIKFHDTAARGILLNRFGKDFQIIDGFIADDFARAAELGLSVGIIFVTITFVGGVPFLCAAVVLGLAYYLFAQDYAHTSRDMRRLVSTTTSPLYSIYETAISGAIVIRSFGASTTFLRDLMRSMDANSCACHWQYGLNRWFSVLSMTFGAAVVALVGLVVLLSPTIDPSLAGMALVFASMVSAHLMYFVRAFVGLEQCLVAVERVKETSDLEREPPETIDPRPPANWPSRGEIVCQDLSVRYSPEMPDVLHGLNFQVLSGEKIGIVGRTGSGKTTLTLSFFRFVEANQGKLLIDGIDIASLGLTDLRRNLTIIPQDPTLMSGTLRSTLDVFNEHQDAEIFDALRSVHLIPQDPALPTVFSNLDSPVSQAGSNFSAGEKQLLCLARAILTHARVLILDEATASVDYATDELVGRTIREKFPSSTILTIAHRLRSVIDYDKVCLSLPNRLSPVFTFLGDGS</sequence>
<dbReference type="CDD" id="cd18596">
    <property type="entry name" value="ABC_6TM_VMR1_D1_like"/>
    <property type="match status" value="1"/>
</dbReference>
<feature type="transmembrane region" description="Helical" evidence="9">
    <location>
        <begin position="6"/>
        <end position="24"/>
    </location>
</feature>
<keyword evidence="4" id="KW-0677">Repeat</keyword>
<accession>A0AAD7K8D2</accession>
<feature type="transmembrane region" description="Helical" evidence="9">
    <location>
        <begin position="434"/>
        <end position="457"/>
    </location>
</feature>
<dbReference type="Proteomes" id="UP001215598">
    <property type="component" value="Unassembled WGS sequence"/>
</dbReference>
<evidence type="ECO:0000256" key="5">
    <source>
        <dbReference type="ARBA" id="ARBA00022741"/>
    </source>
</evidence>
<evidence type="ECO:0000256" key="7">
    <source>
        <dbReference type="ARBA" id="ARBA00022989"/>
    </source>
</evidence>
<organism evidence="12 13">
    <name type="scientific">Mycena metata</name>
    <dbReference type="NCBI Taxonomy" id="1033252"/>
    <lineage>
        <taxon>Eukaryota</taxon>
        <taxon>Fungi</taxon>
        <taxon>Dikarya</taxon>
        <taxon>Basidiomycota</taxon>
        <taxon>Agaricomycotina</taxon>
        <taxon>Agaricomycetes</taxon>
        <taxon>Agaricomycetidae</taxon>
        <taxon>Agaricales</taxon>
        <taxon>Marasmiineae</taxon>
        <taxon>Mycenaceae</taxon>
        <taxon>Mycena</taxon>
    </lineage>
</organism>
<evidence type="ECO:0000256" key="4">
    <source>
        <dbReference type="ARBA" id="ARBA00022737"/>
    </source>
</evidence>
<gene>
    <name evidence="12" type="ORF">B0H16DRAFT_1501857</name>
</gene>
<dbReference type="GO" id="GO:0016887">
    <property type="term" value="F:ATP hydrolysis activity"/>
    <property type="evidence" value="ECO:0007669"/>
    <property type="project" value="InterPro"/>
</dbReference>
<proteinExistence type="predicted"/>
<dbReference type="EMBL" id="JARKIB010000006">
    <property type="protein sequence ID" value="KAJ7779182.1"/>
    <property type="molecule type" value="Genomic_DNA"/>
</dbReference>
<keyword evidence="7 9" id="KW-1133">Transmembrane helix</keyword>
<dbReference type="PROSITE" id="PS00211">
    <property type="entry name" value="ABC_TRANSPORTER_1"/>
    <property type="match status" value="2"/>
</dbReference>
<dbReference type="GO" id="GO:0000329">
    <property type="term" value="C:fungal-type vacuole membrane"/>
    <property type="evidence" value="ECO:0007669"/>
    <property type="project" value="TreeGrafter"/>
</dbReference>
<evidence type="ECO:0000256" key="6">
    <source>
        <dbReference type="ARBA" id="ARBA00022840"/>
    </source>
</evidence>
<keyword evidence="3 9" id="KW-0812">Transmembrane</keyword>
<feature type="transmembrane region" description="Helical" evidence="9">
    <location>
        <begin position="976"/>
        <end position="999"/>
    </location>
</feature>
<dbReference type="InterPro" id="IPR050173">
    <property type="entry name" value="ABC_transporter_C-like"/>
</dbReference>
<evidence type="ECO:0000256" key="1">
    <source>
        <dbReference type="ARBA" id="ARBA00004141"/>
    </source>
</evidence>
<feature type="transmembrane region" description="Helical" evidence="9">
    <location>
        <begin position="1066"/>
        <end position="1093"/>
    </location>
</feature>
<feature type="transmembrane region" description="Helical" evidence="9">
    <location>
        <begin position="526"/>
        <end position="549"/>
    </location>
</feature>
<keyword evidence="2" id="KW-0813">Transport</keyword>
<feature type="transmembrane region" description="Helical" evidence="9">
    <location>
        <begin position="330"/>
        <end position="350"/>
    </location>
</feature>
<feature type="transmembrane region" description="Helical" evidence="9">
    <location>
        <begin position="940"/>
        <end position="956"/>
    </location>
</feature>
<dbReference type="FunFam" id="1.20.1560.10:FF:000013">
    <property type="entry name" value="ABC transporter C family member 2"/>
    <property type="match status" value="1"/>
</dbReference>
<dbReference type="SUPFAM" id="SSF90123">
    <property type="entry name" value="ABC transporter transmembrane region"/>
    <property type="match status" value="2"/>
</dbReference>
<dbReference type="Gene3D" id="1.20.1560.10">
    <property type="entry name" value="ABC transporter type 1, transmembrane domain"/>
    <property type="match status" value="2"/>
</dbReference>
<dbReference type="PANTHER" id="PTHR24223">
    <property type="entry name" value="ATP-BINDING CASSETTE SUB-FAMILY C"/>
    <property type="match status" value="1"/>
</dbReference>
<reference evidence="12" key="1">
    <citation type="submission" date="2023-03" db="EMBL/GenBank/DDBJ databases">
        <title>Massive genome expansion in bonnet fungi (Mycena s.s.) driven by repeated elements and novel gene families across ecological guilds.</title>
        <authorList>
            <consortium name="Lawrence Berkeley National Laboratory"/>
            <person name="Harder C.B."/>
            <person name="Miyauchi S."/>
            <person name="Viragh M."/>
            <person name="Kuo A."/>
            <person name="Thoen E."/>
            <person name="Andreopoulos B."/>
            <person name="Lu D."/>
            <person name="Skrede I."/>
            <person name="Drula E."/>
            <person name="Henrissat B."/>
            <person name="Morin E."/>
            <person name="Kohler A."/>
            <person name="Barry K."/>
            <person name="LaButti K."/>
            <person name="Morin E."/>
            <person name="Salamov A."/>
            <person name="Lipzen A."/>
            <person name="Mereny Z."/>
            <person name="Hegedus B."/>
            <person name="Baldrian P."/>
            <person name="Stursova M."/>
            <person name="Weitz H."/>
            <person name="Taylor A."/>
            <person name="Grigoriev I.V."/>
            <person name="Nagy L.G."/>
            <person name="Martin F."/>
            <person name="Kauserud H."/>
        </authorList>
    </citation>
    <scope>NUCLEOTIDE SEQUENCE</scope>
    <source>
        <strain evidence="12">CBHHK182m</strain>
    </source>
</reference>
<protein>
    <submittedName>
        <fullName evidence="12">Multidrug resistance-associated ABC transporter</fullName>
    </submittedName>
</protein>
<evidence type="ECO:0000259" key="10">
    <source>
        <dbReference type="PROSITE" id="PS50893"/>
    </source>
</evidence>
<dbReference type="CDD" id="cd18604">
    <property type="entry name" value="ABC_6TM_VMR1_D2_like"/>
    <property type="match status" value="1"/>
</dbReference>
<dbReference type="InterPro" id="IPR027417">
    <property type="entry name" value="P-loop_NTPase"/>
</dbReference>
<evidence type="ECO:0000256" key="9">
    <source>
        <dbReference type="SAM" id="Phobius"/>
    </source>
</evidence>
<evidence type="ECO:0000313" key="13">
    <source>
        <dbReference type="Proteomes" id="UP001215598"/>
    </source>
</evidence>
<dbReference type="GO" id="GO:0005524">
    <property type="term" value="F:ATP binding"/>
    <property type="evidence" value="ECO:0007669"/>
    <property type="project" value="UniProtKB-KW"/>
</dbReference>
<feature type="transmembrane region" description="Helical" evidence="9">
    <location>
        <begin position="1162"/>
        <end position="1185"/>
    </location>
</feature>
<dbReference type="InterPro" id="IPR003593">
    <property type="entry name" value="AAA+_ATPase"/>
</dbReference>
<evidence type="ECO:0000259" key="11">
    <source>
        <dbReference type="PROSITE" id="PS50929"/>
    </source>
</evidence>
<feature type="domain" description="ABC transmembrane type-1" evidence="11">
    <location>
        <begin position="978"/>
        <end position="1219"/>
    </location>
</feature>
<dbReference type="PROSITE" id="PS50893">
    <property type="entry name" value="ABC_TRANSPORTER_2"/>
    <property type="match status" value="2"/>
</dbReference>
<keyword evidence="13" id="KW-1185">Reference proteome</keyword>
<dbReference type="PANTHER" id="PTHR24223:SF353">
    <property type="entry name" value="ABC TRANSPORTER ATP-BINDING PROTEIN_PERMEASE VMR1-RELATED"/>
    <property type="match status" value="1"/>
</dbReference>
<feature type="transmembrane region" description="Helical" evidence="9">
    <location>
        <begin position="102"/>
        <end position="120"/>
    </location>
</feature>
<comment type="caution">
    <text evidence="12">The sequence shown here is derived from an EMBL/GenBank/DDBJ whole genome shotgun (WGS) entry which is preliminary data.</text>
</comment>
<dbReference type="PROSITE" id="PS51257">
    <property type="entry name" value="PROKAR_LIPOPROTEIN"/>
    <property type="match status" value="1"/>
</dbReference>
<feature type="domain" description="ABC transmembrane type-1" evidence="11">
    <location>
        <begin position="307"/>
        <end position="585"/>
    </location>
</feature>
<dbReference type="InterPro" id="IPR011527">
    <property type="entry name" value="ABC1_TM_dom"/>
</dbReference>
<comment type="subcellular location">
    <subcellularLocation>
        <location evidence="1">Membrane</location>
        <topology evidence="1">Multi-pass membrane protein</topology>
    </subcellularLocation>
</comment>
<evidence type="ECO:0000313" key="12">
    <source>
        <dbReference type="EMBL" id="KAJ7779182.1"/>
    </source>
</evidence>
<feature type="domain" description="ABC transporter" evidence="10">
    <location>
        <begin position="620"/>
        <end position="870"/>
    </location>
</feature>
<evidence type="ECO:0000256" key="3">
    <source>
        <dbReference type="ARBA" id="ARBA00022692"/>
    </source>
</evidence>
<dbReference type="GO" id="GO:0140359">
    <property type="term" value="F:ABC-type transporter activity"/>
    <property type="evidence" value="ECO:0007669"/>
    <property type="project" value="InterPro"/>
</dbReference>
<name>A0AAD7K8D2_9AGAR</name>
<feature type="transmembrane region" description="Helical" evidence="9">
    <location>
        <begin position="1191"/>
        <end position="1211"/>
    </location>
</feature>
<dbReference type="Pfam" id="PF00005">
    <property type="entry name" value="ABC_tran"/>
    <property type="match status" value="2"/>
</dbReference>
<dbReference type="FunFam" id="3.40.50.300:FF:001354">
    <property type="entry name" value="ATP-binding cassette (ABC) transporter, putative"/>
    <property type="match status" value="1"/>
</dbReference>
<feature type="transmembrane region" description="Helical" evidence="9">
    <location>
        <begin position="167"/>
        <end position="183"/>
    </location>
</feature>
<dbReference type="InterPro" id="IPR036640">
    <property type="entry name" value="ABC1_TM_sf"/>
</dbReference>
<dbReference type="InterPro" id="IPR003439">
    <property type="entry name" value="ABC_transporter-like_ATP-bd"/>
</dbReference>
<evidence type="ECO:0000256" key="8">
    <source>
        <dbReference type="ARBA" id="ARBA00023136"/>
    </source>
</evidence>
<dbReference type="InterPro" id="IPR017871">
    <property type="entry name" value="ABC_transporter-like_CS"/>
</dbReference>
<feature type="transmembrane region" description="Helical" evidence="9">
    <location>
        <begin position="1113"/>
        <end position="1133"/>
    </location>
</feature>
<keyword evidence="5" id="KW-0547">Nucleotide-binding</keyword>